<dbReference type="Proteomes" id="UP000016761">
    <property type="component" value="Unassembled WGS sequence"/>
</dbReference>
<dbReference type="Pfam" id="PF10563">
    <property type="entry name" value="CA_like"/>
    <property type="match status" value="1"/>
</dbReference>
<protein>
    <submittedName>
        <fullName evidence="1">Uncharacterized protein</fullName>
    </submittedName>
</protein>
<proteinExistence type="predicted"/>
<dbReference type="EMBL" id="AUSW01000026">
    <property type="protein sequence ID" value="ERL55596.1"/>
    <property type="molecule type" value="Genomic_DNA"/>
</dbReference>
<dbReference type="PATRIC" id="fig|1354303.4.peg.1494"/>
<comment type="caution">
    <text evidence="1">The sequence shown here is derived from an EMBL/GenBank/DDBJ whole genome shotgun (WGS) entry which is preliminary data.</text>
</comment>
<keyword evidence="2" id="KW-1185">Reference proteome</keyword>
<dbReference type="InterPro" id="IPR036398">
    <property type="entry name" value="CA_dom_sf"/>
</dbReference>
<evidence type="ECO:0000313" key="2">
    <source>
        <dbReference type="Proteomes" id="UP000016761"/>
    </source>
</evidence>
<dbReference type="SUPFAM" id="SSF51069">
    <property type="entry name" value="Carbonic anhydrase"/>
    <property type="match status" value="1"/>
</dbReference>
<accession>U4T633</accession>
<gene>
    <name evidence="1" type="ORF">M917_1518</name>
</gene>
<dbReference type="InterPro" id="IPR018883">
    <property type="entry name" value="Delta_CA"/>
</dbReference>
<dbReference type="AlphaFoldDB" id="U4T633"/>
<name>U4T633_9GAMM</name>
<dbReference type="eggNOG" id="ENOG502Z8DI">
    <property type="taxonomic scope" value="Bacteria"/>
</dbReference>
<sequence length="132" mass="14503">MVQPGATLAACVANPVLNPQLRVEGQVIVAVNDEHATDFMEMTKYAVSNKRTQAINIPTDTGTPVEYVGSTTGPSYNEQGSPYKVTWSVRPEMKKVNIKSLGKWCERNVLDEDHAHGVRNLITNPNLLSPIQ</sequence>
<dbReference type="STRING" id="1354303.M917_1518"/>
<evidence type="ECO:0000313" key="1">
    <source>
        <dbReference type="EMBL" id="ERL55596.1"/>
    </source>
</evidence>
<reference evidence="1 2" key="1">
    <citation type="journal article" date="2013" name="Genome Announc.">
        <title>Draft Genome Sequence of Psychrobacter aquaticus Strain CMS 56T, Isolated from a Cyanobacterial Mat Sample Collected from Water Bodies in the McMurdo Dry Valley Region of Antarctica.</title>
        <authorList>
            <person name="Reddy G.S."/>
            <person name="Ara S."/>
            <person name="Singh A."/>
            <person name="Kumar Pinnaka A."/>
            <person name="Shivaji S."/>
        </authorList>
    </citation>
    <scope>NUCLEOTIDE SEQUENCE [LARGE SCALE GENOMIC DNA]</scope>
    <source>
        <strain evidence="1 2">CMS 56</strain>
    </source>
</reference>
<organism evidence="1 2">
    <name type="scientific">Psychrobacter aquaticus CMS 56</name>
    <dbReference type="NCBI Taxonomy" id="1354303"/>
    <lineage>
        <taxon>Bacteria</taxon>
        <taxon>Pseudomonadati</taxon>
        <taxon>Pseudomonadota</taxon>
        <taxon>Gammaproteobacteria</taxon>
        <taxon>Moraxellales</taxon>
        <taxon>Moraxellaceae</taxon>
        <taxon>Psychrobacter</taxon>
    </lineage>
</organism>